<reference evidence="9" key="1">
    <citation type="submission" date="2022-12" db="EMBL/GenBank/DDBJ databases">
        <authorList>
            <person name="Petersen C."/>
        </authorList>
    </citation>
    <scope>NUCLEOTIDE SEQUENCE</scope>
    <source>
        <strain evidence="9">IBT 16125</strain>
    </source>
</reference>
<accession>A0AAD6G005</accession>
<evidence type="ECO:0000256" key="3">
    <source>
        <dbReference type="ARBA" id="ARBA00023015"/>
    </source>
</evidence>
<keyword evidence="2" id="KW-0479">Metal-binding</keyword>
<protein>
    <submittedName>
        <fullName evidence="9">Transcriptional regulator family: Fungal Specific TF</fullName>
    </submittedName>
</protein>
<evidence type="ECO:0000256" key="6">
    <source>
        <dbReference type="ARBA" id="ARBA00023242"/>
    </source>
</evidence>
<dbReference type="InterPro" id="IPR050613">
    <property type="entry name" value="Sec_Metabolite_Reg"/>
</dbReference>
<evidence type="ECO:0000256" key="2">
    <source>
        <dbReference type="ARBA" id="ARBA00022723"/>
    </source>
</evidence>
<dbReference type="SMART" id="SM00066">
    <property type="entry name" value="GAL4"/>
    <property type="match status" value="1"/>
</dbReference>
<reference evidence="9" key="2">
    <citation type="journal article" date="2023" name="IMA Fungus">
        <title>Comparative genomic study of the Penicillium genus elucidates a diverse pangenome and 15 lateral gene transfer events.</title>
        <authorList>
            <person name="Petersen C."/>
            <person name="Sorensen T."/>
            <person name="Nielsen M.R."/>
            <person name="Sondergaard T.E."/>
            <person name="Sorensen J.L."/>
            <person name="Fitzpatrick D.A."/>
            <person name="Frisvad J.C."/>
            <person name="Nielsen K.L."/>
        </authorList>
    </citation>
    <scope>NUCLEOTIDE SEQUENCE</scope>
    <source>
        <strain evidence="9">IBT 16125</strain>
    </source>
</reference>
<dbReference type="EMBL" id="JAPVEA010000008">
    <property type="protein sequence ID" value="KAJ5439152.1"/>
    <property type="molecule type" value="Genomic_DNA"/>
</dbReference>
<keyword evidence="5" id="KW-0804">Transcription</keyword>
<dbReference type="GO" id="GO:0006351">
    <property type="term" value="P:DNA-templated transcription"/>
    <property type="evidence" value="ECO:0007669"/>
    <property type="project" value="InterPro"/>
</dbReference>
<evidence type="ECO:0000256" key="5">
    <source>
        <dbReference type="ARBA" id="ARBA00023163"/>
    </source>
</evidence>
<dbReference type="PROSITE" id="PS50048">
    <property type="entry name" value="ZN2_CY6_FUNGAL_2"/>
    <property type="match status" value="1"/>
</dbReference>
<dbReference type="SMART" id="SM00906">
    <property type="entry name" value="Fungal_trans"/>
    <property type="match status" value="1"/>
</dbReference>
<dbReference type="GO" id="GO:0005634">
    <property type="term" value="C:nucleus"/>
    <property type="evidence" value="ECO:0007669"/>
    <property type="project" value="UniProtKB-SubCell"/>
</dbReference>
<dbReference type="Gene3D" id="4.10.240.10">
    <property type="entry name" value="Zn(2)-C6 fungal-type DNA-binding domain"/>
    <property type="match status" value="1"/>
</dbReference>
<organism evidence="9 10">
    <name type="scientific">Penicillium daleae</name>
    <dbReference type="NCBI Taxonomy" id="63821"/>
    <lineage>
        <taxon>Eukaryota</taxon>
        <taxon>Fungi</taxon>
        <taxon>Dikarya</taxon>
        <taxon>Ascomycota</taxon>
        <taxon>Pezizomycotina</taxon>
        <taxon>Eurotiomycetes</taxon>
        <taxon>Eurotiomycetidae</taxon>
        <taxon>Eurotiales</taxon>
        <taxon>Aspergillaceae</taxon>
        <taxon>Penicillium</taxon>
    </lineage>
</organism>
<proteinExistence type="predicted"/>
<feature type="compositionally biased region" description="Polar residues" evidence="7">
    <location>
        <begin position="178"/>
        <end position="187"/>
    </location>
</feature>
<dbReference type="GO" id="GO:0008270">
    <property type="term" value="F:zinc ion binding"/>
    <property type="evidence" value="ECO:0007669"/>
    <property type="project" value="InterPro"/>
</dbReference>
<keyword evidence="4" id="KW-0238">DNA-binding</keyword>
<dbReference type="InterPro" id="IPR001138">
    <property type="entry name" value="Zn2Cys6_DnaBD"/>
</dbReference>
<gene>
    <name evidence="9" type="ORF">N7458_010150</name>
</gene>
<dbReference type="CDD" id="cd12148">
    <property type="entry name" value="fungal_TF_MHR"/>
    <property type="match status" value="1"/>
</dbReference>
<feature type="domain" description="Zn(2)-C6 fungal-type" evidence="8">
    <location>
        <begin position="103"/>
        <end position="134"/>
    </location>
</feature>
<dbReference type="GeneID" id="81603775"/>
<dbReference type="CDD" id="cd00067">
    <property type="entry name" value="GAL4"/>
    <property type="match status" value="1"/>
</dbReference>
<dbReference type="RefSeq" id="XP_056762381.1">
    <property type="nucleotide sequence ID" value="XM_056913532.1"/>
</dbReference>
<comment type="subcellular location">
    <subcellularLocation>
        <location evidence="1">Nucleus</location>
    </subcellularLocation>
</comment>
<dbReference type="PANTHER" id="PTHR31001">
    <property type="entry name" value="UNCHARACTERIZED TRANSCRIPTIONAL REGULATORY PROTEIN"/>
    <property type="match status" value="1"/>
</dbReference>
<dbReference type="Pfam" id="PF00172">
    <property type="entry name" value="Zn_clus"/>
    <property type="match status" value="1"/>
</dbReference>
<name>A0AAD6G005_9EURO</name>
<evidence type="ECO:0000313" key="9">
    <source>
        <dbReference type="EMBL" id="KAJ5439152.1"/>
    </source>
</evidence>
<comment type="caution">
    <text evidence="9">The sequence shown here is derived from an EMBL/GenBank/DDBJ whole genome shotgun (WGS) entry which is preliminary data.</text>
</comment>
<evidence type="ECO:0000256" key="4">
    <source>
        <dbReference type="ARBA" id="ARBA00023125"/>
    </source>
</evidence>
<dbReference type="InterPro" id="IPR036864">
    <property type="entry name" value="Zn2-C6_fun-type_DNA-bd_sf"/>
</dbReference>
<dbReference type="Pfam" id="PF04082">
    <property type="entry name" value="Fungal_trans"/>
    <property type="match status" value="1"/>
</dbReference>
<keyword evidence="10" id="KW-1185">Reference proteome</keyword>
<dbReference type="InterPro" id="IPR007219">
    <property type="entry name" value="XnlR_reg_dom"/>
</dbReference>
<sequence>MLKAAPNLDPEIKKAESDLPTLIPPHPVRDLLLHPIGFLEAAPAGLLSWPGRTTIYFCPQLGLIKCTPPLVAHVRSSSQLLDPLGADPSTPAPPKKRTRVQFSCTACRFRKLKCDRSYPCTNCKKRGEAGTCTYVGRGPRGKPQHGRSSPTLVQDRLQHLENLVMSLSQKKRPAESVSDFNAGSSDATAYDTPPSVGDREAKSSPADTGTLVVKDEGISYIDSADWRAVLQEVCIEFITYCVQTPCANPDLILQINGVKEYIAEHEDSEEEDFEDVLGEGPSPTLLLGMSRPVTKEEVLIDIPPRPIADRLVSRFLKTTEPALLALHIPTFQREYDQFWGNPYSVSYTWIAILYDILALSVSWYRRCEQALPSDMVDAATAWDIFRKRAAQCLVQANYLTPGRYKCEALFLYAICEFYRSQDAQVGVSYLLTMTIRLAMRMGYHRDARHYPSLSAFDGEMRRRLWSLLCQLDILISFQVGLPRTIQPWQFDTEPPSNLHDTEFDQNTIQLPQGRSDEGEVTACTYSRAKSRLMTVFGQAVDLAYSRETAPYDEILAIDRRLEEAHNLLPTTFRIQPIAQCIALSTGLIMRRYSLELLYQKSRVVLHRRYMAESGNKYAYSRSICLTAARETLRHHADIWNESLPGGQLYAERFFVNSFQNTDFVLSAMILCLELSQDNERGSASRLGAQERTDLISLLETTHRIFKEARRRSVDTQRAFAALTIMLSQVHGRNVESLVSETEDRGIPMEDQVTFQLASTTMDQELYPMHATASADDVQSAMYNSSSTPSYSSLEVIGDMLSTPAQIDWRLYDSRISGYAVANQENPWIMAAQGLPADMDFMAYPNGDYSTQIC</sequence>
<dbReference type="Proteomes" id="UP001213681">
    <property type="component" value="Unassembled WGS sequence"/>
</dbReference>
<keyword evidence="3" id="KW-0805">Transcription regulation</keyword>
<dbReference type="PROSITE" id="PS00463">
    <property type="entry name" value="ZN2_CY6_FUNGAL_1"/>
    <property type="match status" value="1"/>
</dbReference>
<evidence type="ECO:0000256" key="7">
    <source>
        <dbReference type="SAM" id="MobiDB-lite"/>
    </source>
</evidence>
<evidence type="ECO:0000256" key="1">
    <source>
        <dbReference type="ARBA" id="ARBA00004123"/>
    </source>
</evidence>
<dbReference type="PANTHER" id="PTHR31001:SF86">
    <property type="entry name" value="ZN(II)2CYS6 TRANSCRIPTION FACTOR (EUROFUNG)"/>
    <property type="match status" value="1"/>
</dbReference>
<evidence type="ECO:0000259" key="8">
    <source>
        <dbReference type="PROSITE" id="PS50048"/>
    </source>
</evidence>
<evidence type="ECO:0000313" key="10">
    <source>
        <dbReference type="Proteomes" id="UP001213681"/>
    </source>
</evidence>
<keyword evidence="6" id="KW-0539">Nucleus</keyword>
<dbReference type="GO" id="GO:0003677">
    <property type="term" value="F:DNA binding"/>
    <property type="evidence" value="ECO:0007669"/>
    <property type="project" value="UniProtKB-KW"/>
</dbReference>
<dbReference type="SUPFAM" id="SSF57701">
    <property type="entry name" value="Zn2/Cys6 DNA-binding domain"/>
    <property type="match status" value="1"/>
</dbReference>
<dbReference type="GO" id="GO:0000981">
    <property type="term" value="F:DNA-binding transcription factor activity, RNA polymerase II-specific"/>
    <property type="evidence" value="ECO:0007669"/>
    <property type="project" value="InterPro"/>
</dbReference>
<feature type="region of interest" description="Disordered" evidence="7">
    <location>
        <begin position="168"/>
        <end position="208"/>
    </location>
</feature>
<dbReference type="AlphaFoldDB" id="A0AAD6G005"/>